<accession>X0WB53</accession>
<proteinExistence type="predicted"/>
<dbReference type="AlphaFoldDB" id="X0WB53"/>
<gene>
    <name evidence="1" type="ORF">S01H1_51267</name>
</gene>
<name>X0WB53_9ZZZZ</name>
<protein>
    <submittedName>
        <fullName evidence="1">Uncharacterized protein</fullName>
    </submittedName>
</protein>
<feature type="non-terminal residue" evidence="1">
    <location>
        <position position="130"/>
    </location>
</feature>
<dbReference type="EMBL" id="BARS01033079">
    <property type="protein sequence ID" value="GAG21813.1"/>
    <property type="molecule type" value="Genomic_DNA"/>
</dbReference>
<organism evidence="1">
    <name type="scientific">marine sediment metagenome</name>
    <dbReference type="NCBI Taxonomy" id="412755"/>
    <lineage>
        <taxon>unclassified sequences</taxon>
        <taxon>metagenomes</taxon>
        <taxon>ecological metagenomes</taxon>
    </lineage>
</organism>
<reference evidence="1" key="1">
    <citation type="journal article" date="2014" name="Front. Microbiol.">
        <title>High frequency of phylogenetically diverse reductive dehalogenase-homologous genes in deep subseafloor sedimentary metagenomes.</title>
        <authorList>
            <person name="Kawai M."/>
            <person name="Futagami T."/>
            <person name="Toyoda A."/>
            <person name="Takaki Y."/>
            <person name="Nishi S."/>
            <person name="Hori S."/>
            <person name="Arai W."/>
            <person name="Tsubouchi T."/>
            <person name="Morono Y."/>
            <person name="Uchiyama I."/>
            <person name="Ito T."/>
            <person name="Fujiyama A."/>
            <person name="Inagaki F."/>
            <person name="Takami H."/>
        </authorList>
    </citation>
    <scope>NUCLEOTIDE SEQUENCE</scope>
    <source>
        <strain evidence="1">Expedition CK06-06</strain>
    </source>
</reference>
<sequence>MFFIIAIASILGFARSIYFCATYGSARFGLYNERKENKELIKKIEFLDKLSEKYDNMIKEIVVFEDNARRKFGMNTINDDIRRAGVGGRPSLEQTINTSLEDPIVRKANLLEEKFSGLFRQVTLQDTTFS</sequence>
<evidence type="ECO:0000313" key="1">
    <source>
        <dbReference type="EMBL" id="GAG21813.1"/>
    </source>
</evidence>
<comment type="caution">
    <text evidence="1">The sequence shown here is derived from an EMBL/GenBank/DDBJ whole genome shotgun (WGS) entry which is preliminary data.</text>
</comment>